<evidence type="ECO:0000256" key="1">
    <source>
        <dbReference type="ARBA" id="ARBA00006803"/>
    </source>
</evidence>
<keyword evidence="3" id="KW-1185">Reference proteome</keyword>
<accession>A0A2A6C172</accession>
<dbReference type="GO" id="GO:0016020">
    <property type="term" value="C:membrane"/>
    <property type="evidence" value="ECO:0007669"/>
    <property type="project" value="InterPro"/>
</dbReference>
<evidence type="ECO:0000313" key="2">
    <source>
        <dbReference type="EnsemblMetazoa" id="PPA42239.1"/>
    </source>
</evidence>
<sequence>INVSTRVAQSFDYRSILTAFRDCVLHGGDLSYQLPHSHTNNVIRISFTNAILRISFGATSRLILLHYQYIGTTNMALVTFASCLREAFLNFYNGAYEKESVSTIWVFITNELLLDGISWTNTICLVFEYVTIYTNAMIMCVLLLCSALSFIILYRYNLNEIAQMKKGAQVNSYSIARSFQIRENIAVFQMMLRVVFPTVVFNGPAYIFFFIYLLVPSNCGHEFIKHFSIGMFDLWIGISNRPDSQHEGDIYFKLFNLDMTRRETILMIIAQILALPFIVYRMYATRPLHVNIRLLLIHCFLSSGFSSICRLALLYFQYTGIPSPGSQFSSIVLLASIGRELGLGVVVSIPFIISMERVIATQHWSWWVLIVSRLFSEIHKTAIGRVITVNFDWLTKLVLRYEKEETDTLWIFVLLLFISSFAALLNGVCYIYGIYRETGNLIAFAIFISFGMTILAYIYHRNVGHMRKLALGARVNGYSVAHSYQIRENVAVMKFLFKLIIPSLSFAGPSFVAFTIFLVLPQSADYYRYLAVALFDVFVEAFYLMISVFLWYFVPKLRPNPSLPSLDSVQDGNQYFDWLTRDLNKVSDVHDSRRTISAI</sequence>
<dbReference type="EnsemblMetazoa" id="PPA42239.1">
    <property type="protein sequence ID" value="PPA42239.1"/>
    <property type="gene ID" value="WBGene00280608"/>
</dbReference>
<dbReference type="PANTHER" id="PTHR47521">
    <property type="entry name" value="SERPENTINE RECEPTOR, CLASS E (EPSILON)-RELATED"/>
    <property type="match status" value="1"/>
</dbReference>
<gene>
    <name evidence="2" type="primary">WBGene00280608</name>
</gene>
<organism evidence="2 3">
    <name type="scientific">Pristionchus pacificus</name>
    <name type="common">Parasitic nematode worm</name>
    <dbReference type="NCBI Taxonomy" id="54126"/>
    <lineage>
        <taxon>Eukaryota</taxon>
        <taxon>Metazoa</taxon>
        <taxon>Ecdysozoa</taxon>
        <taxon>Nematoda</taxon>
        <taxon>Chromadorea</taxon>
        <taxon>Rhabditida</taxon>
        <taxon>Rhabditina</taxon>
        <taxon>Diplogasteromorpha</taxon>
        <taxon>Diplogasteroidea</taxon>
        <taxon>Neodiplogasteridae</taxon>
        <taxon>Pristionchus</taxon>
    </lineage>
</organism>
<dbReference type="Proteomes" id="UP000005239">
    <property type="component" value="Unassembled WGS sequence"/>
</dbReference>
<comment type="similarity">
    <text evidence="1">Belongs to the nematode receptor-like protein sre family.</text>
</comment>
<dbReference type="PANTHER" id="PTHR47521:SF7">
    <property type="entry name" value="SERPENTINE RECEPTOR CLASS EPSILON-6"/>
    <property type="match status" value="1"/>
</dbReference>
<protein>
    <submittedName>
        <fullName evidence="2">G protein-coupled receptor</fullName>
    </submittedName>
</protein>
<reference evidence="2" key="2">
    <citation type="submission" date="2022-06" db="UniProtKB">
        <authorList>
            <consortium name="EnsemblMetazoa"/>
        </authorList>
    </citation>
    <scope>IDENTIFICATION</scope>
    <source>
        <strain evidence="2">PS312</strain>
    </source>
</reference>
<evidence type="ECO:0000313" key="3">
    <source>
        <dbReference type="Proteomes" id="UP000005239"/>
    </source>
</evidence>
<dbReference type="GO" id="GO:0007606">
    <property type="term" value="P:sensory perception of chemical stimulus"/>
    <property type="evidence" value="ECO:0007669"/>
    <property type="project" value="InterPro"/>
</dbReference>
<dbReference type="Pfam" id="PF03125">
    <property type="entry name" value="Sre"/>
    <property type="match status" value="2"/>
</dbReference>
<reference evidence="3" key="1">
    <citation type="journal article" date="2008" name="Nat. Genet.">
        <title>The Pristionchus pacificus genome provides a unique perspective on nematode lifestyle and parasitism.</title>
        <authorList>
            <person name="Dieterich C."/>
            <person name="Clifton S.W."/>
            <person name="Schuster L.N."/>
            <person name="Chinwalla A."/>
            <person name="Delehaunty K."/>
            <person name="Dinkelacker I."/>
            <person name="Fulton L."/>
            <person name="Fulton R."/>
            <person name="Godfrey J."/>
            <person name="Minx P."/>
            <person name="Mitreva M."/>
            <person name="Roeseler W."/>
            <person name="Tian H."/>
            <person name="Witte H."/>
            <person name="Yang S.P."/>
            <person name="Wilson R.K."/>
            <person name="Sommer R.J."/>
        </authorList>
    </citation>
    <scope>NUCLEOTIDE SEQUENCE [LARGE SCALE GENOMIC DNA]</scope>
    <source>
        <strain evidence="3">PS312</strain>
    </source>
</reference>
<dbReference type="AlphaFoldDB" id="A0A2A6C172"/>
<dbReference type="InterPro" id="IPR004151">
    <property type="entry name" value="7TM_GPCR_serpentine_rcpt_Sre"/>
</dbReference>
<accession>A0A8R1Z061</accession>
<proteinExistence type="inferred from homology"/>
<name>A0A2A6C172_PRIPA</name>
<dbReference type="InterPro" id="IPR052860">
    <property type="entry name" value="NRL-GPCR1"/>
</dbReference>